<evidence type="ECO:0000256" key="1">
    <source>
        <dbReference type="SAM" id="MobiDB-lite"/>
    </source>
</evidence>
<feature type="compositionally biased region" description="Pro residues" evidence="1">
    <location>
        <begin position="400"/>
        <end position="415"/>
    </location>
</feature>
<feature type="region of interest" description="Disordered" evidence="1">
    <location>
        <begin position="55"/>
        <end position="134"/>
    </location>
</feature>
<dbReference type="AlphaFoldDB" id="A0A409WUL7"/>
<feature type="compositionally biased region" description="Polar residues" evidence="1">
    <location>
        <begin position="182"/>
        <end position="193"/>
    </location>
</feature>
<feature type="compositionally biased region" description="Low complexity" evidence="1">
    <location>
        <begin position="476"/>
        <end position="490"/>
    </location>
</feature>
<feature type="compositionally biased region" description="Polar residues" evidence="1">
    <location>
        <begin position="1"/>
        <end position="26"/>
    </location>
</feature>
<proteinExistence type="predicted"/>
<gene>
    <name evidence="2" type="ORF">CVT26_009179</name>
</gene>
<feature type="region of interest" description="Disordered" evidence="1">
    <location>
        <begin position="163"/>
        <end position="193"/>
    </location>
</feature>
<reference evidence="2 3" key="1">
    <citation type="journal article" date="2018" name="Evol. Lett.">
        <title>Horizontal gene cluster transfer increased hallucinogenic mushroom diversity.</title>
        <authorList>
            <person name="Reynolds H.T."/>
            <person name="Vijayakumar V."/>
            <person name="Gluck-Thaler E."/>
            <person name="Korotkin H.B."/>
            <person name="Matheny P.B."/>
            <person name="Slot J.C."/>
        </authorList>
    </citation>
    <scope>NUCLEOTIDE SEQUENCE [LARGE SCALE GENOMIC DNA]</scope>
    <source>
        <strain evidence="2 3">SRW20</strain>
    </source>
</reference>
<dbReference type="InParanoid" id="A0A409WUL7"/>
<feature type="compositionally biased region" description="Polar residues" evidence="1">
    <location>
        <begin position="163"/>
        <end position="172"/>
    </location>
</feature>
<evidence type="ECO:0000313" key="2">
    <source>
        <dbReference type="EMBL" id="PPQ82218.1"/>
    </source>
</evidence>
<accession>A0A409WUL7</accession>
<dbReference type="EMBL" id="NHYE01004774">
    <property type="protein sequence ID" value="PPQ82218.1"/>
    <property type="molecule type" value="Genomic_DNA"/>
</dbReference>
<evidence type="ECO:0000313" key="3">
    <source>
        <dbReference type="Proteomes" id="UP000284706"/>
    </source>
</evidence>
<feature type="compositionally biased region" description="Pro residues" evidence="1">
    <location>
        <begin position="465"/>
        <end position="475"/>
    </location>
</feature>
<name>A0A409WUL7_9AGAR</name>
<feature type="compositionally biased region" description="Polar residues" evidence="1">
    <location>
        <begin position="517"/>
        <end position="526"/>
    </location>
</feature>
<feature type="region of interest" description="Disordered" evidence="1">
    <location>
        <begin position="369"/>
        <end position="542"/>
    </location>
</feature>
<comment type="caution">
    <text evidence="2">The sequence shown here is derived from an EMBL/GenBank/DDBJ whole genome shotgun (WGS) entry which is preliminary data.</text>
</comment>
<feature type="region of interest" description="Disordered" evidence="1">
    <location>
        <begin position="1"/>
        <end position="36"/>
    </location>
</feature>
<feature type="compositionally biased region" description="Basic and acidic residues" evidence="1">
    <location>
        <begin position="533"/>
        <end position="542"/>
    </location>
</feature>
<keyword evidence="3" id="KW-1185">Reference proteome</keyword>
<dbReference type="Proteomes" id="UP000284706">
    <property type="component" value="Unassembled WGS sequence"/>
</dbReference>
<feature type="compositionally biased region" description="Basic residues" evidence="1">
    <location>
        <begin position="434"/>
        <end position="456"/>
    </location>
</feature>
<feature type="compositionally biased region" description="Low complexity" evidence="1">
    <location>
        <begin position="55"/>
        <end position="92"/>
    </location>
</feature>
<feature type="compositionally biased region" description="Low complexity" evidence="1">
    <location>
        <begin position="27"/>
        <end position="36"/>
    </location>
</feature>
<protein>
    <submittedName>
        <fullName evidence="2">Uncharacterized protein</fullName>
    </submittedName>
</protein>
<feature type="compositionally biased region" description="Polar residues" evidence="1">
    <location>
        <begin position="114"/>
        <end position="124"/>
    </location>
</feature>
<sequence>MSQTPFTTIPTSNARAASTVRTQIPTASNDSGASAGENANANAIAIASTRENANTNANASSDANAATTVQPPATGSGTAASSTNVSASTASSLPPPILYDTSSSTAAVPPLPSTLHNTSSNNAGRSAVSLNDASSSSSTAARHFVPILPAPAAPTNPLFARTSTVAGSSSTRAGPGSGGSATQGTTLGNNPSGLTADMINVSRFRAIRPTDMIRPPPDQLLKPYFVISAAVFLGLLDAEQVDRIRISTSREFRCHRFRDWEGAFRFYKALYIAGVLRLLPDDDEVDDLAAMYHGSSMDGYTGHVASPVRNDSWMAAAAALANISPSLRTAPRPAGSLCTRCGAAIAKQQAQSSSGTSTSPIFVSSAAPTPVLPRQANRPGNSVRFAPAPPRPTPANGGPAPSPTPLPRGPRPVLPPHEVVEIPSDDDESPQPAKKVKTAPAKARKDKGKAKSKGKGKAKEKDTSPPTPPAVPPPSFTQAPSASASRSRLPPDAPPFLQSLESNPAVALASLKRKADSSSASTSRPTKTSRARQKAERELFDA</sequence>
<organism evidence="2 3">
    <name type="scientific">Gymnopilus dilepis</name>
    <dbReference type="NCBI Taxonomy" id="231916"/>
    <lineage>
        <taxon>Eukaryota</taxon>
        <taxon>Fungi</taxon>
        <taxon>Dikarya</taxon>
        <taxon>Basidiomycota</taxon>
        <taxon>Agaricomycotina</taxon>
        <taxon>Agaricomycetes</taxon>
        <taxon>Agaricomycetidae</taxon>
        <taxon>Agaricales</taxon>
        <taxon>Agaricineae</taxon>
        <taxon>Hymenogastraceae</taxon>
        <taxon>Gymnopilus</taxon>
    </lineage>
</organism>